<evidence type="ECO:0000313" key="2">
    <source>
        <dbReference type="Proteomes" id="UP000095751"/>
    </source>
</evidence>
<evidence type="ECO:0000313" key="1">
    <source>
        <dbReference type="EMBL" id="OEU19057.1"/>
    </source>
</evidence>
<gene>
    <name evidence="1" type="ORF">FRACYDRAFT_237348</name>
</gene>
<sequence>MAHLSSPQAQRTLKFITAFACTTVGIQTILFSDFDHIEGVSDGGGGNKFVGKPHIFTNIQKEFQNFVDINIYGINSANVNIVNTAVADATANANAAASKNGIASKKDAISK</sequence>
<dbReference type="OrthoDB" id="10470611at2759"/>
<organism evidence="1 2">
    <name type="scientific">Fragilariopsis cylindrus CCMP1102</name>
    <dbReference type="NCBI Taxonomy" id="635003"/>
    <lineage>
        <taxon>Eukaryota</taxon>
        <taxon>Sar</taxon>
        <taxon>Stramenopiles</taxon>
        <taxon>Ochrophyta</taxon>
        <taxon>Bacillariophyta</taxon>
        <taxon>Bacillariophyceae</taxon>
        <taxon>Bacillariophycidae</taxon>
        <taxon>Bacillariales</taxon>
        <taxon>Bacillariaceae</taxon>
        <taxon>Fragilariopsis</taxon>
    </lineage>
</organism>
<dbReference type="KEGG" id="fcy:FRACYDRAFT_237348"/>
<keyword evidence="2" id="KW-1185">Reference proteome</keyword>
<dbReference type="Proteomes" id="UP000095751">
    <property type="component" value="Unassembled WGS sequence"/>
</dbReference>
<dbReference type="EMBL" id="KV784356">
    <property type="protein sequence ID" value="OEU19057.1"/>
    <property type="molecule type" value="Genomic_DNA"/>
</dbReference>
<dbReference type="AlphaFoldDB" id="A0A1E7FLP8"/>
<dbReference type="InParanoid" id="A0A1E7FLP8"/>
<name>A0A1E7FLP8_9STRA</name>
<proteinExistence type="predicted"/>
<reference evidence="1 2" key="1">
    <citation type="submission" date="2016-09" db="EMBL/GenBank/DDBJ databases">
        <title>Extensive genetic diversity and differential bi-allelic expression allows diatom success in the polar Southern Ocean.</title>
        <authorList>
            <consortium name="DOE Joint Genome Institute"/>
            <person name="Mock T."/>
            <person name="Otillar R.P."/>
            <person name="Strauss J."/>
            <person name="Dupont C."/>
            <person name="Frickenhaus S."/>
            <person name="Maumus F."/>
            <person name="Mcmullan M."/>
            <person name="Sanges R."/>
            <person name="Schmutz J."/>
            <person name="Toseland A."/>
            <person name="Valas R."/>
            <person name="Veluchamy A."/>
            <person name="Ward B.J."/>
            <person name="Allen A."/>
            <person name="Barry K."/>
            <person name="Falciatore A."/>
            <person name="Ferrante M."/>
            <person name="Fortunato A.E."/>
            <person name="Gloeckner G."/>
            <person name="Gruber A."/>
            <person name="Hipkin R."/>
            <person name="Janech M."/>
            <person name="Kroth P."/>
            <person name="Leese F."/>
            <person name="Lindquist E."/>
            <person name="Lyon B.R."/>
            <person name="Martin J."/>
            <person name="Mayer C."/>
            <person name="Parker M."/>
            <person name="Quesneville H."/>
            <person name="Raymond J."/>
            <person name="Uhlig C."/>
            <person name="Valentin K.U."/>
            <person name="Worden A.Z."/>
            <person name="Armbrust E.V."/>
            <person name="Bowler C."/>
            <person name="Green B."/>
            <person name="Moulton V."/>
            <person name="Van Oosterhout C."/>
            <person name="Grigoriev I."/>
        </authorList>
    </citation>
    <scope>NUCLEOTIDE SEQUENCE [LARGE SCALE GENOMIC DNA]</scope>
    <source>
        <strain evidence="1 2">CCMP1102</strain>
    </source>
</reference>
<protein>
    <submittedName>
        <fullName evidence="1">Uncharacterized protein</fullName>
    </submittedName>
</protein>
<accession>A0A1E7FLP8</accession>